<feature type="transmembrane region" description="Helical" evidence="7">
    <location>
        <begin position="199"/>
        <end position="220"/>
    </location>
</feature>
<accession>A0A2A4YCV7</accession>
<dbReference type="InterPro" id="IPR050367">
    <property type="entry name" value="APC_superfamily"/>
</dbReference>
<keyword evidence="4 7" id="KW-0812">Transmembrane</keyword>
<evidence type="ECO:0000256" key="7">
    <source>
        <dbReference type="SAM" id="Phobius"/>
    </source>
</evidence>
<dbReference type="Pfam" id="PF13520">
    <property type="entry name" value="AA_permease_2"/>
    <property type="match status" value="1"/>
</dbReference>
<dbReference type="Gene3D" id="1.20.1740.10">
    <property type="entry name" value="Amino acid/polyamine transporter I"/>
    <property type="match status" value="1"/>
</dbReference>
<gene>
    <name evidence="8" type="ORF">COB11_07135</name>
</gene>
<evidence type="ECO:0000256" key="4">
    <source>
        <dbReference type="ARBA" id="ARBA00022692"/>
    </source>
</evidence>
<evidence type="ECO:0000313" key="9">
    <source>
        <dbReference type="Proteomes" id="UP000217838"/>
    </source>
</evidence>
<feature type="transmembrane region" description="Helical" evidence="7">
    <location>
        <begin position="12"/>
        <end position="29"/>
    </location>
</feature>
<evidence type="ECO:0000256" key="3">
    <source>
        <dbReference type="ARBA" id="ARBA00022475"/>
    </source>
</evidence>
<proteinExistence type="predicted"/>
<keyword evidence="3" id="KW-1003">Cell membrane</keyword>
<evidence type="ECO:0000313" key="8">
    <source>
        <dbReference type="EMBL" id="PCI92544.1"/>
    </source>
</evidence>
<evidence type="ECO:0000256" key="1">
    <source>
        <dbReference type="ARBA" id="ARBA00004651"/>
    </source>
</evidence>
<dbReference type="InterPro" id="IPR002293">
    <property type="entry name" value="AA/rel_permease1"/>
</dbReference>
<feature type="transmembrane region" description="Helical" evidence="7">
    <location>
        <begin position="405"/>
        <end position="424"/>
    </location>
</feature>
<feature type="transmembrane region" description="Helical" evidence="7">
    <location>
        <begin position="334"/>
        <end position="353"/>
    </location>
</feature>
<dbReference type="PANTHER" id="PTHR42770:SF15">
    <property type="entry name" value="GLUTAMATE_GAMMA-AMINOBUTYRATE ANTIPORTER-RELATED"/>
    <property type="match status" value="1"/>
</dbReference>
<dbReference type="GO" id="GO:0022857">
    <property type="term" value="F:transmembrane transporter activity"/>
    <property type="evidence" value="ECO:0007669"/>
    <property type="project" value="InterPro"/>
</dbReference>
<feature type="transmembrane region" description="Helical" evidence="7">
    <location>
        <begin position="123"/>
        <end position="141"/>
    </location>
</feature>
<reference evidence="9" key="1">
    <citation type="submission" date="2017-08" db="EMBL/GenBank/DDBJ databases">
        <title>A dynamic microbial community with high functional redundancy inhabits the cold, oxic subseafloor aquifer.</title>
        <authorList>
            <person name="Tully B.J."/>
            <person name="Wheat C.G."/>
            <person name="Glazer B.T."/>
            <person name="Huber J.A."/>
        </authorList>
    </citation>
    <scope>NUCLEOTIDE SEQUENCE [LARGE SCALE GENOMIC DNA]</scope>
</reference>
<feature type="transmembrane region" description="Helical" evidence="7">
    <location>
        <begin position="153"/>
        <end position="174"/>
    </location>
</feature>
<comment type="subcellular location">
    <subcellularLocation>
        <location evidence="1">Cell membrane</location>
        <topology evidence="1">Multi-pass membrane protein</topology>
    </subcellularLocation>
</comment>
<comment type="caution">
    <text evidence="8">The sequence shown here is derived from an EMBL/GenBank/DDBJ whole genome shotgun (WGS) entry which is preliminary data.</text>
</comment>
<evidence type="ECO:0000256" key="5">
    <source>
        <dbReference type="ARBA" id="ARBA00022989"/>
    </source>
</evidence>
<dbReference type="AlphaFoldDB" id="A0A2A4YCV7"/>
<dbReference type="PIRSF" id="PIRSF006060">
    <property type="entry name" value="AA_transporter"/>
    <property type="match status" value="1"/>
</dbReference>
<name>A0A2A4YCV7_UNCAE</name>
<dbReference type="Proteomes" id="UP000217838">
    <property type="component" value="Unassembled WGS sequence"/>
</dbReference>
<feature type="transmembrane region" description="Helical" evidence="7">
    <location>
        <begin position="436"/>
        <end position="458"/>
    </location>
</feature>
<organism evidence="8 9">
    <name type="scientific">Aerophobetes bacterium</name>
    <dbReference type="NCBI Taxonomy" id="2030807"/>
    <lineage>
        <taxon>Bacteria</taxon>
        <taxon>Candidatus Aerophobota</taxon>
    </lineage>
</organism>
<keyword evidence="2" id="KW-0813">Transport</keyword>
<evidence type="ECO:0000256" key="2">
    <source>
        <dbReference type="ARBA" id="ARBA00022448"/>
    </source>
</evidence>
<dbReference type="GO" id="GO:0005886">
    <property type="term" value="C:plasma membrane"/>
    <property type="evidence" value="ECO:0007669"/>
    <property type="project" value="UniProtKB-SubCell"/>
</dbReference>
<protein>
    <submittedName>
        <fullName evidence="8">Amino acid permease</fullName>
    </submittedName>
</protein>
<keyword evidence="6 7" id="KW-0472">Membrane</keyword>
<dbReference type="EMBL" id="NVUU01000097">
    <property type="protein sequence ID" value="PCI92544.1"/>
    <property type="molecule type" value="Genomic_DNA"/>
</dbReference>
<feature type="transmembrane region" description="Helical" evidence="7">
    <location>
        <begin position="83"/>
        <end position="111"/>
    </location>
</feature>
<dbReference type="PANTHER" id="PTHR42770">
    <property type="entry name" value="AMINO ACID TRANSPORTER-RELATED"/>
    <property type="match status" value="1"/>
</dbReference>
<sequence length="476" mass="51712">MSTKISKKSLSVFVLAMINVAAICSIKNWPITAEYGFSSLFYYLIAAVGFFIPVALVSAELASTYPKNGGVYSWVKEAMGHKMGFLAIWLQWIENVAWYPTVLSFVAATLAYTISPSLALNNVYSFFSILILYWGATFLNFRGIKTSGLVSTSAVILGTLIPGALIIILGVVWYSTGQPSQIVITAQSFVPSLNSPHKLSILVGVVLGFAGLEMTAVHVRDVENPRKNYPRAILLSAILIIGLSVLGTLAIAMVIPKENISLVSGGMDAIAYFLKSYGLSWLTPIVSILIAFGAFGAVVAWIIGPSRGLLTAAQDGDLPPILHKTNKNNMPTSMLVMQGFIVSALASVFLFMPTVSSSFWILIALAAMLYSVMYAIMFITAIVLRHKHPNIERPFSVPGGKIGMWIIAGIGCIMSTFTIIIGFFPPSNIVLTNFVFYETFLIVGMVVFIAIPFLILMFKKPSWNLDKALATEDEPL</sequence>
<feature type="transmembrane region" description="Helical" evidence="7">
    <location>
        <begin position="41"/>
        <end position="62"/>
    </location>
</feature>
<feature type="transmembrane region" description="Helical" evidence="7">
    <location>
        <begin position="281"/>
        <end position="303"/>
    </location>
</feature>
<feature type="transmembrane region" description="Helical" evidence="7">
    <location>
        <begin position="359"/>
        <end position="384"/>
    </location>
</feature>
<feature type="transmembrane region" description="Helical" evidence="7">
    <location>
        <begin position="232"/>
        <end position="255"/>
    </location>
</feature>
<evidence type="ECO:0000256" key="6">
    <source>
        <dbReference type="ARBA" id="ARBA00023136"/>
    </source>
</evidence>
<keyword evidence="5 7" id="KW-1133">Transmembrane helix</keyword>